<gene>
    <name evidence="2" type="ORF">CINCED_3A002857</name>
</gene>
<sequence length="349" mass="41766">MDKEIQISPKLTGKADESKLFLDLIPSDVLFALSLPIYLNNHDKDNNLTEKLRAIQQRNDCAPSDCVAYAEFCELFDNFDRDGDVAKFCKKTYSSKISKVNRDFYDAINTFCRIVRDNDVNKDKEHTARIKRMSEETELNKTDIALLEDKIQKNIIEYDEKVLEYEKEKKYYDNQVKNAYREANFYRARIETKNKQEMFIYIRDFENEITELEKFLEKKKKQSVVWKENNMVETERLKKELLKKWAFLKTINEEYNDDMLLRYKKKTYLQQTIKSRKDSLKTLKENSISMGTYLEKLKEEERISLKREFYDKLDAIKEKIALRAITKFLMPYILNEFGPRKTTKKTTKN</sequence>
<protein>
    <submittedName>
        <fullName evidence="2">Uncharacterized protein</fullName>
    </submittedName>
</protein>
<dbReference type="AlphaFoldDB" id="A0A5E4NLH6"/>
<accession>A0A5E4NLH6</accession>
<name>A0A5E4NLH6_9HEMI</name>
<keyword evidence="3" id="KW-1185">Reference proteome</keyword>
<evidence type="ECO:0000313" key="2">
    <source>
        <dbReference type="EMBL" id="VVC45818.1"/>
    </source>
</evidence>
<feature type="coiled-coil region" evidence="1">
    <location>
        <begin position="148"/>
        <end position="222"/>
    </location>
</feature>
<proteinExistence type="predicted"/>
<dbReference type="Proteomes" id="UP000325440">
    <property type="component" value="Unassembled WGS sequence"/>
</dbReference>
<organism evidence="2 3">
    <name type="scientific">Cinara cedri</name>
    <dbReference type="NCBI Taxonomy" id="506608"/>
    <lineage>
        <taxon>Eukaryota</taxon>
        <taxon>Metazoa</taxon>
        <taxon>Ecdysozoa</taxon>
        <taxon>Arthropoda</taxon>
        <taxon>Hexapoda</taxon>
        <taxon>Insecta</taxon>
        <taxon>Pterygota</taxon>
        <taxon>Neoptera</taxon>
        <taxon>Paraneoptera</taxon>
        <taxon>Hemiptera</taxon>
        <taxon>Sternorrhyncha</taxon>
        <taxon>Aphidomorpha</taxon>
        <taxon>Aphidoidea</taxon>
        <taxon>Aphididae</taxon>
        <taxon>Lachninae</taxon>
        <taxon>Cinara</taxon>
    </lineage>
</organism>
<dbReference type="OrthoDB" id="6625085at2759"/>
<reference evidence="2 3" key="1">
    <citation type="submission" date="2019-08" db="EMBL/GenBank/DDBJ databases">
        <authorList>
            <person name="Alioto T."/>
            <person name="Alioto T."/>
            <person name="Gomez Garrido J."/>
        </authorList>
    </citation>
    <scope>NUCLEOTIDE SEQUENCE [LARGE SCALE GENOMIC DNA]</scope>
</reference>
<evidence type="ECO:0000313" key="3">
    <source>
        <dbReference type="Proteomes" id="UP000325440"/>
    </source>
</evidence>
<evidence type="ECO:0000256" key="1">
    <source>
        <dbReference type="SAM" id="Coils"/>
    </source>
</evidence>
<dbReference type="EMBL" id="CABPRJ010002414">
    <property type="protein sequence ID" value="VVC45818.1"/>
    <property type="molecule type" value="Genomic_DNA"/>
</dbReference>
<keyword evidence="1" id="KW-0175">Coiled coil</keyword>